<keyword evidence="4" id="KW-1185">Reference proteome</keyword>
<proteinExistence type="predicted"/>
<feature type="compositionally biased region" description="Acidic residues" evidence="1">
    <location>
        <begin position="641"/>
        <end position="651"/>
    </location>
</feature>
<dbReference type="STRING" id="502025.Hoch_1821"/>
<feature type="region of interest" description="Disordered" evidence="1">
    <location>
        <begin position="343"/>
        <end position="409"/>
    </location>
</feature>
<dbReference type="eggNOG" id="COG0419">
    <property type="taxonomic scope" value="Bacteria"/>
</dbReference>
<dbReference type="PANTHER" id="PTHR32114:SF2">
    <property type="entry name" value="ABC TRANSPORTER ABCH.3"/>
    <property type="match status" value="1"/>
</dbReference>
<feature type="compositionally biased region" description="Basic and acidic residues" evidence="1">
    <location>
        <begin position="891"/>
        <end position="920"/>
    </location>
</feature>
<dbReference type="KEGG" id="hoh:Hoch_1821"/>
<feature type="domain" description="Rad50/SbcC-type AAA" evidence="2">
    <location>
        <begin position="8"/>
        <end position="227"/>
    </location>
</feature>
<dbReference type="InterPro" id="IPR027417">
    <property type="entry name" value="P-loop_NTPase"/>
</dbReference>
<dbReference type="RefSeq" id="WP_012826977.1">
    <property type="nucleotide sequence ID" value="NC_013440.1"/>
</dbReference>
<feature type="region of interest" description="Disordered" evidence="1">
    <location>
        <begin position="541"/>
        <end position="578"/>
    </location>
</feature>
<accession>D0LY14</accession>
<evidence type="ECO:0000256" key="1">
    <source>
        <dbReference type="SAM" id="MobiDB-lite"/>
    </source>
</evidence>
<dbReference type="Gene3D" id="3.40.50.300">
    <property type="entry name" value="P-loop containing nucleotide triphosphate hydrolases"/>
    <property type="match status" value="2"/>
</dbReference>
<feature type="region of interest" description="Disordered" evidence="1">
    <location>
        <begin position="620"/>
        <end position="716"/>
    </location>
</feature>
<feature type="compositionally biased region" description="Basic and acidic residues" evidence="1">
    <location>
        <begin position="1051"/>
        <end position="1061"/>
    </location>
</feature>
<feature type="compositionally biased region" description="Basic and acidic residues" evidence="1">
    <location>
        <begin position="343"/>
        <end position="379"/>
    </location>
</feature>
<dbReference type="PANTHER" id="PTHR32114">
    <property type="entry name" value="ABC TRANSPORTER ABCH.3"/>
    <property type="match status" value="1"/>
</dbReference>
<evidence type="ECO:0000313" key="4">
    <source>
        <dbReference type="Proteomes" id="UP000001880"/>
    </source>
</evidence>
<dbReference type="InterPro" id="IPR038729">
    <property type="entry name" value="Rad50/SbcC_AAA"/>
</dbReference>
<dbReference type="SUPFAM" id="SSF52540">
    <property type="entry name" value="P-loop containing nucleoside triphosphate hydrolases"/>
    <property type="match status" value="1"/>
</dbReference>
<dbReference type="Proteomes" id="UP000001880">
    <property type="component" value="Chromosome"/>
</dbReference>
<dbReference type="AlphaFoldDB" id="D0LY14"/>
<feature type="region of interest" description="Disordered" evidence="1">
    <location>
        <begin position="1036"/>
        <end position="1071"/>
    </location>
</feature>
<dbReference type="Pfam" id="PF13476">
    <property type="entry name" value="AAA_23"/>
    <property type="match status" value="1"/>
</dbReference>
<feature type="compositionally biased region" description="Low complexity" evidence="1">
    <location>
        <begin position="1062"/>
        <end position="1071"/>
    </location>
</feature>
<name>D0LY14_HALO1</name>
<dbReference type="OrthoDB" id="9795626at2"/>
<feature type="compositionally biased region" description="Basic and acidic residues" evidence="1">
    <location>
        <begin position="545"/>
        <end position="566"/>
    </location>
</feature>
<feature type="compositionally biased region" description="Basic and acidic residues" evidence="1">
    <location>
        <begin position="665"/>
        <end position="689"/>
    </location>
</feature>
<feature type="region of interest" description="Disordered" evidence="1">
    <location>
        <begin position="886"/>
        <end position="920"/>
    </location>
</feature>
<organism evidence="3 4">
    <name type="scientific">Haliangium ochraceum (strain DSM 14365 / JCM 11303 / SMP-2)</name>
    <dbReference type="NCBI Taxonomy" id="502025"/>
    <lineage>
        <taxon>Bacteria</taxon>
        <taxon>Pseudomonadati</taxon>
        <taxon>Myxococcota</taxon>
        <taxon>Polyangia</taxon>
        <taxon>Haliangiales</taxon>
        <taxon>Kofleriaceae</taxon>
        <taxon>Haliangium</taxon>
    </lineage>
</organism>
<feature type="compositionally biased region" description="Basic and acidic residues" evidence="1">
    <location>
        <begin position="698"/>
        <end position="713"/>
    </location>
</feature>
<sequence>MKILAIRGKNLASLEGSFELALDRGPLAQTGLFAITGPTGSGKSTLLDALCVALFDRTPRLDTSKNNVFVGRADQDQKLRVGASDVRGLLRRGCGRGEAEVDFIGRDQHTYRARWEVWRARNQPGGKLQNQTMALEDLTTGRDLTGKKTETLREIEARLGLDFEQFRRSALLAQNEFASFLRADERSRSELLERMTGTDIYSDISKVAYQHYKDASTRLEQLLERVSEHAVLGDDEREALERARSQAEADEKARAAELALAEAAIRWHQQAQELAGEERAAEQALAEAAQAVREAAPQAEQLADIERALALAPLRDENGRCQRVWSDSQTALHACRQRAEAAQRAREDADETARSAERAAKQQRAEYRTAQEPLRQAERLDDEVSAAEKRSQSAEAEATTQAERAAAAEQQRAALAQQIDEADERARAAAEWLGSRAHLARLAADWPSCRSALDRYVEAERCSGERRAALITLTDALRAAEAARARAEDEMQRSREARDTARAQAESAQRAADEAPLEAVRRERDDLALRRERLRELAGLAAAARDARDRQERAEEARAAAERAGAEAEAEAEAATRALADTDARREEAEDALAAYRTIFELSDQRARLRNGEPCPLCGSPDHPVRRGAFPADLAPGPGEAEAEAEAEADTDAPTAERVATRAHRAFEQQKQRVDALRTRGEAERERHISARNLAASERQRAAEKSEERDKAAAELSETRASWAEQLRELGELALLSEPSAAATKAWLTARQEAADAHAEVLRLREKQAHTLDAAARQANSLAAARASDLTQAERALSERESARRTAADAVLRCENEIAAQSSICAAAEDELARVFADAAPLAERWRQQLADDPEAARASWQNQVDDWQQHTRERDQAEQELAQLRAQSGHVDERARESAERARAAAETHQREARALSDARSQRAALFAGEDTAAVRERIERALADAEERLRGARETLEKARTEAAAESARLDTLAGDAERHRAARDAARDAFAAAARDAGFDEAQVDRLLGLGTRERERLRAILDTLEQQRRAASVVLDERRDKRRRHRDAPERPSRELDAAQAQREASAAACDEARDRVAEHVAALRRDDEARSHRGKLQDDLAQQRARLTVLANLSELIGSADGKKFRVFAQSLTLDALLAHANAQLDQLVPRYHLERVPGHDLDLQVVDRDMGDEVRSVQSLSGGESFLASLALALGLSSLAARDTRVESLLIDEGFGTLDPHSFELALSVLDALQASGRKVGVISHVPGLAERVGVCVAVRPQGAGRSVVSVIEH</sequence>
<evidence type="ECO:0000259" key="2">
    <source>
        <dbReference type="Pfam" id="PF13476"/>
    </source>
</evidence>
<feature type="region of interest" description="Disordered" evidence="1">
    <location>
        <begin position="487"/>
        <end position="519"/>
    </location>
</feature>
<dbReference type="HOGENOM" id="CLU_004785_1_1_7"/>
<dbReference type="Pfam" id="PF13558">
    <property type="entry name" value="SbcC_Walker_B"/>
    <property type="match status" value="1"/>
</dbReference>
<evidence type="ECO:0000313" key="3">
    <source>
        <dbReference type="EMBL" id="ACY14369.1"/>
    </source>
</evidence>
<gene>
    <name evidence="3" type="ordered locus">Hoch_1821</name>
</gene>
<dbReference type="GO" id="GO:0006302">
    <property type="term" value="P:double-strand break repair"/>
    <property type="evidence" value="ECO:0007669"/>
    <property type="project" value="InterPro"/>
</dbReference>
<feature type="compositionally biased region" description="Basic and acidic residues" evidence="1">
    <location>
        <begin position="487"/>
        <end position="501"/>
    </location>
</feature>
<dbReference type="GO" id="GO:0016887">
    <property type="term" value="F:ATP hydrolysis activity"/>
    <property type="evidence" value="ECO:0007669"/>
    <property type="project" value="InterPro"/>
</dbReference>
<dbReference type="EMBL" id="CP001804">
    <property type="protein sequence ID" value="ACY14369.1"/>
    <property type="molecule type" value="Genomic_DNA"/>
</dbReference>
<feature type="compositionally biased region" description="Low complexity" evidence="1">
    <location>
        <begin position="393"/>
        <end position="409"/>
    </location>
</feature>
<protein>
    <submittedName>
        <fullName evidence="3">SMC domain protein</fullName>
    </submittedName>
</protein>
<reference evidence="3 4" key="1">
    <citation type="journal article" date="2010" name="Stand. Genomic Sci.">
        <title>Complete genome sequence of Haliangium ochraceum type strain (SMP-2).</title>
        <authorList>
            <consortium name="US DOE Joint Genome Institute (JGI-PGF)"/>
            <person name="Ivanova N."/>
            <person name="Daum C."/>
            <person name="Lang E."/>
            <person name="Abt B."/>
            <person name="Kopitz M."/>
            <person name="Saunders E."/>
            <person name="Lapidus A."/>
            <person name="Lucas S."/>
            <person name="Glavina Del Rio T."/>
            <person name="Nolan M."/>
            <person name="Tice H."/>
            <person name="Copeland A."/>
            <person name="Cheng J.F."/>
            <person name="Chen F."/>
            <person name="Bruce D."/>
            <person name="Goodwin L."/>
            <person name="Pitluck S."/>
            <person name="Mavromatis K."/>
            <person name="Pati A."/>
            <person name="Mikhailova N."/>
            <person name="Chen A."/>
            <person name="Palaniappan K."/>
            <person name="Land M."/>
            <person name="Hauser L."/>
            <person name="Chang Y.J."/>
            <person name="Jeffries C.D."/>
            <person name="Detter J.C."/>
            <person name="Brettin T."/>
            <person name="Rohde M."/>
            <person name="Goker M."/>
            <person name="Bristow J."/>
            <person name="Markowitz V."/>
            <person name="Eisen J.A."/>
            <person name="Hugenholtz P."/>
            <person name="Kyrpides N.C."/>
            <person name="Klenk H.P."/>
        </authorList>
    </citation>
    <scope>NUCLEOTIDE SEQUENCE [LARGE SCALE GENOMIC DNA]</scope>
    <source>
        <strain evidence="4">DSM 14365 / CIP 107738 / JCM 11303 / AJ 13395 / SMP-2</strain>
    </source>
</reference>